<name>A0A2A9M7S6_BESBE</name>
<dbReference type="RefSeq" id="XP_029215716.1">
    <property type="nucleotide sequence ID" value="XM_029361361.1"/>
</dbReference>
<dbReference type="GO" id="GO:0005829">
    <property type="term" value="C:cytosol"/>
    <property type="evidence" value="ECO:0007669"/>
    <property type="project" value="GOC"/>
</dbReference>
<sequence>MLDDNQKIGVAFCCLGLCLGGVGIFLLLDRALLTLGNVAFLFGLVLLLGVRKTLAFFFLRPEKRRSSIIFIVGVFLIAFGYSFLGLPLQLYGLLQLFSSFLPQVLSAARLSPVGSWILQLPGIKQCTKWLLDQDKSHLPY</sequence>
<evidence type="ECO:0000256" key="4">
    <source>
        <dbReference type="ARBA" id="ARBA00023034"/>
    </source>
</evidence>
<dbReference type="GO" id="GO:0042147">
    <property type="term" value="P:retrograde transport, endosome to Golgi"/>
    <property type="evidence" value="ECO:0007669"/>
    <property type="project" value="InterPro"/>
</dbReference>
<comment type="subcellular location">
    <subcellularLocation>
        <location evidence="1">Golgi apparatus membrane</location>
        <topology evidence="1">Multi-pass membrane protein</topology>
    </subcellularLocation>
</comment>
<dbReference type="GO" id="GO:0000139">
    <property type="term" value="C:Golgi membrane"/>
    <property type="evidence" value="ECO:0007669"/>
    <property type="project" value="UniProtKB-SubCell"/>
</dbReference>
<dbReference type="EMBL" id="NWUJ01000014">
    <property type="protein sequence ID" value="PFH31707.1"/>
    <property type="molecule type" value="Genomic_DNA"/>
</dbReference>
<dbReference type="KEGG" id="bbes:BESB_026810"/>
<dbReference type="STRING" id="94643.A0A2A9M7S6"/>
<dbReference type="Pfam" id="PF04178">
    <property type="entry name" value="Got1"/>
    <property type="match status" value="1"/>
</dbReference>
<keyword evidence="2 7" id="KW-0812">Transmembrane</keyword>
<feature type="transmembrane region" description="Helical" evidence="7">
    <location>
        <begin position="7"/>
        <end position="28"/>
    </location>
</feature>
<dbReference type="VEuPathDB" id="ToxoDB:BESB_026810"/>
<dbReference type="GO" id="GO:0006888">
    <property type="term" value="P:endoplasmic reticulum to Golgi vesicle-mediated transport"/>
    <property type="evidence" value="ECO:0007669"/>
    <property type="project" value="InterPro"/>
</dbReference>
<keyword evidence="3 7" id="KW-1133">Transmembrane helix</keyword>
<dbReference type="PANTHER" id="PTHR21493:SF9">
    <property type="entry name" value="GOLGI TRANSPORT PROTEIN 1-RELATED"/>
    <property type="match status" value="1"/>
</dbReference>
<keyword evidence="5 7" id="KW-0472">Membrane</keyword>
<evidence type="ECO:0000256" key="7">
    <source>
        <dbReference type="SAM" id="Phobius"/>
    </source>
</evidence>
<dbReference type="GeneID" id="40307733"/>
<proteinExistence type="inferred from homology"/>
<feature type="transmembrane region" description="Helical" evidence="7">
    <location>
        <begin position="66"/>
        <end position="84"/>
    </location>
</feature>
<gene>
    <name evidence="8" type="ORF">BESB_026810</name>
</gene>
<evidence type="ECO:0000256" key="1">
    <source>
        <dbReference type="ARBA" id="ARBA00004653"/>
    </source>
</evidence>
<evidence type="ECO:0000256" key="6">
    <source>
        <dbReference type="ARBA" id="ARBA00025799"/>
    </source>
</evidence>
<evidence type="ECO:0000313" key="9">
    <source>
        <dbReference type="Proteomes" id="UP000224006"/>
    </source>
</evidence>
<dbReference type="PANTHER" id="PTHR21493">
    <property type="entry name" value="CGI-141-RELATED/LIPASE CONTAINING PROTEIN"/>
    <property type="match status" value="1"/>
</dbReference>
<keyword evidence="9" id="KW-1185">Reference proteome</keyword>
<evidence type="ECO:0000256" key="3">
    <source>
        <dbReference type="ARBA" id="ARBA00022989"/>
    </source>
</evidence>
<evidence type="ECO:0000313" key="8">
    <source>
        <dbReference type="EMBL" id="PFH31707.1"/>
    </source>
</evidence>
<organism evidence="8 9">
    <name type="scientific">Besnoitia besnoiti</name>
    <name type="common">Apicomplexan protozoan</name>
    <dbReference type="NCBI Taxonomy" id="94643"/>
    <lineage>
        <taxon>Eukaryota</taxon>
        <taxon>Sar</taxon>
        <taxon>Alveolata</taxon>
        <taxon>Apicomplexa</taxon>
        <taxon>Conoidasida</taxon>
        <taxon>Coccidia</taxon>
        <taxon>Eucoccidiorida</taxon>
        <taxon>Eimeriorina</taxon>
        <taxon>Sarcocystidae</taxon>
        <taxon>Besnoitia</taxon>
    </lineage>
</organism>
<comment type="caution">
    <text evidence="8">The sequence shown here is derived from an EMBL/GenBank/DDBJ whole genome shotgun (WGS) entry which is preliminary data.</text>
</comment>
<dbReference type="InterPro" id="IPR045176">
    <property type="entry name" value="Got1"/>
</dbReference>
<comment type="similarity">
    <text evidence="6">Belongs to the GOT1 family.</text>
</comment>
<dbReference type="AlphaFoldDB" id="A0A2A9M7S6"/>
<dbReference type="Proteomes" id="UP000224006">
    <property type="component" value="Unassembled WGS sequence"/>
</dbReference>
<keyword evidence="4" id="KW-0333">Golgi apparatus</keyword>
<evidence type="ECO:0000256" key="2">
    <source>
        <dbReference type="ARBA" id="ARBA00022692"/>
    </source>
</evidence>
<evidence type="ECO:0000256" key="5">
    <source>
        <dbReference type="ARBA" id="ARBA00023136"/>
    </source>
</evidence>
<protein>
    <submittedName>
        <fullName evidence="8">Got1 family protein</fullName>
    </submittedName>
</protein>
<dbReference type="InterPro" id="IPR007305">
    <property type="entry name" value="Vesicle_transpt_Got1/SFT2"/>
</dbReference>
<dbReference type="OrthoDB" id="204784at2759"/>
<reference evidence="8 9" key="1">
    <citation type="submission" date="2017-09" db="EMBL/GenBank/DDBJ databases">
        <title>Genome sequencing of Besnoitia besnoiti strain Bb-Ger1.</title>
        <authorList>
            <person name="Schares G."/>
            <person name="Venepally P."/>
            <person name="Lorenzi H.A."/>
        </authorList>
    </citation>
    <scope>NUCLEOTIDE SEQUENCE [LARGE SCALE GENOMIC DNA]</scope>
    <source>
        <strain evidence="8 9">Bb-Ger1</strain>
    </source>
</reference>
<accession>A0A2A9M7S6</accession>
<feature type="transmembrane region" description="Helical" evidence="7">
    <location>
        <begin position="40"/>
        <end position="59"/>
    </location>
</feature>